<gene>
    <name evidence="2" type="ordered locus">Bresu_1369</name>
</gene>
<feature type="region of interest" description="Disordered" evidence="1">
    <location>
        <begin position="16"/>
        <end position="41"/>
    </location>
</feature>
<reference evidence="3" key="1">
    <citation type="journal article" date="2011" name="J. Bacteriol.">
        <title>Genome sequences of eight morphologically diverse alphaproteobacteria.</title>
        <authorList>
            <consortium name="US DOE Joint Genome Institute"/>
            <person name="Brown P.J."/>
            <person name="Kysela D.T."/>
            <person name="Buechlein A."/>
            <person name="Hemmerich C."/>
            <person name="Brun Y.V."/>
        </authorList>
    </citation>
    <scope>NUCLEOTIDE SEQUENCE [LARGE SCALE GENOMIC DNA]</scope>
    <source>
        <strain evidence="3">ATCC 15264 / DSM 4735 / LMG 14903 / NBRC 16000 / CB 81</strain>
    </source>
</reference>
<dbReference type="STRING" id="633149.Bresu_1369"/>
<dbReference type="RefSeq" id="WP_013268784.1">
    <property type="nucleotide sequence ID" value="NC_014375.1"/>
</dbReference>
<keyword evidence="3" id="KW-1185">Reference proteome</keyword>
<dbReference type="InParanoid" id="D9QFW7"/>
<dbReference type="Proteomes" id="UP000002696">
    <property type="component" value="Chromosome"/>
</dbReference>
<evidence type="ECO:0000256" key="1">
    <source>
        <dbReference type="SAM" id="MobiDB-lite"/>
    </source>
</evidence>
<protein>
    <submittedName>
        <fullName evidence="2">Uncharacterized protein</fullName>
    </submittedName>
</protein>
<dbReference type="HOGENOM" id="CLU_3266712_0_0_5"/>
<sequence length="41" mass="4632">MREAVKRQRVEALRDEFDLLSGEPPPPGPARIARMLSEAEL</sequence>
<organism evidence="2 3">
    <name type="scientific">Brevundimonas subvibrioides (strain ATCC 15264 / DSM 4735 / LMG 14903 / NBRC 16000 / CB 81)</name>
    <name type="common">Caulobacter subvibrioides</name>
    <dbReference type="NCBI Taxonomy" id="633149"/>
    <lineage>
        <taxon>Bacteria</taxon>
        <taxon>Pseudomonadati</taxon>
        <taxon>Pseudomonadota</taxon>
        <taxon>Alphaproteobacteria</taxon>
        <taxon>Caulobacterales</taxon>
        <taxon>Caulobacteraceae</taxon>
        <taxon>Brevundimonas</taxon>
    </lineage>
</organism>
<name>D9QFW7_BRESC</name>
<proteinExistence type="predicted"/>
<accession>D9QFW7</accession>
<dbReference type="AlphaFoldDB" id="D9QFW7"/>
<dbReference type="KEGG" id="bsb:Bresu_1369"/>
<evidence type="ECO:0000313" key="3">
    <source>
        <dbReference type="Proteomes" id="UP000002696"/>
    </source>
</evidence>
<dbReference type="EMBL" id="CP002102">
    <property type="protein sequence ID" value="ADL00681.1"/>
    <property type="molecule type" value="Genomic_DNA"/>
</dbReference>
<evidence type="ECO:0000313" key="2">
    <source>
        <dbReference type="EMBL" id="ADL00681.1"/>
    </source>
</evidence>